<dbReference type="AlphaFoldDB" id="A0AAD8F8L0"/>
<proteinExistence type="predicted"/>
<accession>A0AAD8F8L0</accession>
<sequence>FQYINEDIDGVPNRWEKVQETFQTSRQETPEQVKYTHRVDLSRDFSRRFGKKRNPFPIKEWISTQTFSRRFGNKRNPFPINQRVDLSPDCLKEFWKEQFSIFNNAKTGATKTKAQEEYSDVNRVVQEGQKGLHGRTCTGSRTGSIL</sequence>
<reference evidence="1" key="1">
    <citation type="journal article" date="2023" name="PLoS Negl. Trop. Dis.">
        <title>A genome sequence for Biomphalaria pfeifferi, the major vector snail for the human-infecting parasite Schistosoma mansoni.</title>
        <authorList>
            <person name="Bu L."/>
            <person name="Lu L."/>
            <person name="Laidemitt M.R."/>
            <person name="Zhang S.M."/>
            <person name="Mutuku M."/>
            <person name="Mkoji G."/>
            <person name="Steinauer M."/>
            <person name="Loker E.S."/>
        </authorList>
    </citation>
    <scope>NUCLEOTIDE SEQUENCE</scope>
    <source>
        <strain evidence="1">KasaAsao</strain>
    </source>
</reference>
<protein>
    <submittedName>
        <fullName evidence="1">Uncharacterized protein</fullName>
    </submittedName>
</protein>
<evidence type="ECO:0000313" key="1">
    <source>
        <dbReference type="EMBL" id="KAK0055682.1"/>
    </source>
</evidence>
<keyword evidence="2" id="KW-1185">Reference proteome</keyword>
<evidence type="ECO:0000313" key="2">
    <source>
        <dbReference type="Proteomes" id="UP001233172"/>
    </source>
</evidence>
<comment type="caution">
    <text evidence="1">The sequence shown here is derived from an EMBL/GenBank/DDBJ whole genome shotgun (WGS) entry which is preliminary data.</text>
</comment>
<dbReference type="EMBL" id="JASAOG010000068">
    <property type="protein sequence ID" value="KAK0055682.1"/>
    <property type="molecule type" value="Genomic_DNA"/>
</dbReference>
<reference evidence="1" key="2">
    <citation type="submission" date="2023-04" db="EMBL/GenBank/DDBJ databases">
        <authorList>
            <person name="Bu L."/>
            <person name="Lu L."/>
            <person name="Laidemitt M.R."/>
            <person name="Zhang S.M."/>
            <person name="Mutuku M."/>
            <person name="Mkoji G."/>
            <person name="Steinauer M."/>
            <person name="Loker E.S."/>
        </authorList>
    </citation>
    <scope>NUCLEOTIDE SEQUENCE</scope>
    <source>
        <strain evidence="1">KasaAsao</strain>
        <tissue evidence="1">Whole Snail</tissue>
    </source>
</reference>
<gene>
    <name evidence="1" type="ORF">Bpfe_014957</name>
</gene>
<dbReference type="Proteomes" id="UP001233172">
    <property type="component" value="Unassembled WGS sequence"/>
</dbReference>
<name>A0AAD8F8L0_BIOPF</name>
<feature type="non-terminal residue" evidence="1">
    <location>
        <position position="1"/>
    </location>
</feature>
<organism evidence="1 2">
    <name type="scientific">Biomphalaria pfeifferi</name>
    <name type="common">Bloodfluke planorb</name>
    <name type="synonym">Freshwater snail</name>
    <dbReference type="NCBI Taxonomy" id="112525"/>
    <lineage>
        <taxon>Eukaryota</taxon>
        <taxon>Metazoa</taxon>
        <taxon>Spiralia</taxon>
        <taxon>Lophotrochozoa</taxon>
        <taxon>Mollusca</taxon>
        <taxon>Gastropoda</taxon>
        <taxon>Heterobranchia</taxon>
        <taxon>Euthyneura</taxon>
        <taxon>Panpulmonata</taxon>
        <taxon>Hygrophila</taxon>
        <taxon>Lymnaeoidea</taxon>
        <taxon>Planorbidae</taxon>
        <taxon>Biomphalaria</taxon>
    </lineage>
</organism>